<evidence type="ECO:0000256" key="2">
    <source>
        <dbReference type="PIRSR" id="PIRSR639383-1"/>
    </source>
</evidence>
<organism evidence="6 7">
    <name type="scientific">Ereboglobus luteus</name>
    <dbReference type="NCBI Taxonomy" id="1796921"/>
    <lineage>
        <taxon>Bacteria</taxon>
        <taxon>Pseudomonadati</taxon>
        <taxon>Verrucomicrobiota</taxon>
        <taxon>Opitutia</taxon>
        <taxon>Opitutales</taxon>
        <taxon>Opitutaceae</taxon>
        <taxon>Ereboglobus</taxon>
    </lineage>
</organism>
<dbReference type="KEGG" id="elut:CKA38_06265"/>
<dbReference type="SUPFAM" id="SSF54197">
    <property type="entry name" value="HIT-like"/>
    <property type="match status" value="1"/>
</dbReference>
<evidence type="ECO:0000256" key="3">
    <source>
        <dbReference type="PIRSR" id="PIRSR639383-2"/>
    </source>
</evidence>
<protein>
    <submittedName>
        <fullName evidence="6">HIT family hydrolase</fullName>
    </submittedName>
</protein>
<feature type="active site" description="Tele-AMP-histidine intermediate" evidence="2">
    <location>
        <position position="120"/>
    </location>
</feature>
<feature type="binding site" evidence="3">
    <location>
        <position position="51"/>
    </location>
    <ligand>
        <name>substrate</name>
    </ligand>
</feature>
<dbReference type="CDD" id="cd01275">
    <property type="entry name" value="FHIT"/>
    <property type="match status" value="1"/>
</dbReference>
<evidence type="ECO:0000256" key="4">
    <source>
        <dbReference type="PROSITE-ProRule" id="PRU00464"/>
    </source>
</evidence>
<feature type="domain" description="HIT" evidence="5">
    <location>
        <begin position="26"/>
        <end position="133"/>
    </location>
</feature>
<dbReference type="Gene3D" id="3.30.428.10">
    <property type="entry name" value="HIT-like"/>
    <property type="match status" value="1"/>
</dbReference>
<dbReference type="EMBL" id="CP023004">
    <property type="protein sequence ID" value="AWI08908.1"/>
    <property type="molecule type" value="Genomic_DNA"/>
</dbReference>
<dbReference type="InterPro" id="IPR036265">
    <property type="entry name" value="HIT-like_sf"/>
</dbReference>
<dbReference type="AlphaFoldDB" id="A0A2U8E200"/>
<feature type="short sequence motif" description="Histidine triad motif" evidence="4">
    <location>
        <begin position="118"/>
        <end position="122"/>
    </location>
</feature>
<reference evidence="6 7" key="1">
    <citation type="journal article" date="2018" name="Syst. Appl. Microbiol.">
        <title>Ereboglobus luteus gen. nov. sp. nov. from cockroach guts, and new insights into the oxygen relationship of the genera Opitutus and Didymococcus (Verrucomicrobia: Opitutaceae).</title>
        <authorList>
            <person name="Tegtmeier D."/>
            <person name="Belitz A."/>
            <person name="Radek R."/>
            <person name="Heimerl T."/>
            <person name="Brune A."/>
        </authorList>
    </citation>
    <scope>NUCLEOTIDE SEQUENCE [LARGE SCALE GENOMIC DNA]</scope>
    <source>
        <strain evidence="6 7">Ho45</strain>
    </source>
</reference>
<proteinExistence type="predicted"/>
<dbReference type="InterPro" id="IPR011146">
    <property type="entry name" value="HIT-like"/>
</dbReference>
<accession>A0A2U8E200</accession>
<dbReference type="InterPro" id="IPR052908">
    <property type="entry name" value="AP-4-A_phosphorylase"/>
</dbReference>
<dbReference type="InterPro" id="IPR039383">
    <property type="entry name" value="FHIT"/>
</dbReference>
<dbReference type="PANTHER" id="PTHR42997">
    <property type="entry name" value="HIT FAMILY HYDROLASE"/>
    <property type="match status" value="1"/>
</dbReference>
<name>A0A2U8E200_9BACT</name>
<keyword evidence="1" id="KW-0547">Nucleotide-binding</keyword>
<sequence length="164" mass="18217">MEQLHAFWRMDYIEAPRAPKSAKPFSALPAMGDDRAALIVYRGALSYLMLNRFPYNPGHLLAIPFREVADIEELTPEESADLFRTIILAKKLLRVVIGPDGFNVGFNLGTASGGSIEHLHAHIVPRWNGDTNFMPVIGQTRVLPQALETTWEKLHAEAARLAAS</sequence>
<evidence type="ECO:0000256" key="1">
    <source>
        <dbReference type="ARBA" id="ARBA00022741"/>
    </source>
</evidence>
<dbReference type="GO" id="GO:0016787">
    <property type="term" value="F:hydrolase activity"/>
    <property type="evidence" value="ECO:0007669"/>
    <property type="project" value="UniProtKB-KW"/>
</dbReference>
<dbReference type="PANTHER" id="PTHR42997:SF1">
    <property type="entry name" value="AP-4-A PHOSPHORYLASE"/>
    <property type="match status" value="1"/>
</dbReference>
<dbReference type="Pfam" id="PF01230">
    <property type="entry name" value="HIT"/>
    <property type="match status" value="1"/>
</dbReference>
<evidence type="ECO:0000313" key="6">
    <source>
        <dbReference type="EMBL" id="AWI08908.1"/>
    </source>
</evidence>
<gene>
    <name evidence="6" type="ORF">CKA38_06265</name>
</gene>
<keyword evidence="7" id="KW-1185">Reference proteome</keyword>
<dbReference type="OrthoDB" id="9784774at2"/>
<feature type="binding site" evidence="3">
    <location>
        <position position="122"/>
    </location>
    <ligand>
        <name>substrate</name>
    </ligand>
</feature>
<evidence type="ECO:0000313" key="7">
    <source>
        <dbReference type="Proteomes" id="UP000244896"/>
    </source>
</evidence>
<dbReference type="PROSITE" id="PS51084">
    <property type="entry name" value="HIT_2"/>
    <property type="match status" value="1"/>
</dbReference>
<dbReference type="Proteomes" id="UP000244896">
    <property type="component" value="Chromosome"/>
</dbReference>
<evidence type="ECO:0000259" key="5">
    <source>
        <dbReference type="PROSITE" id="PS51084"/>
    </source>
</evidence>
<keyword evidence="6" id="KW-0378">Hydrolase</keyword>
<dbReference type="RefSeq" id="WP_108824720.1">
    <property type="nucleotide sequence ID" value="NZ_CP023004.1"/>
</dbReference>
<dbReference type="GO" id="GO:0000166">
    <property type="term" value="F:nucleotide binding"/>
    <property type="evidence" value="ECO:0007669"/>
    <property type="project" value="UniProtKB-KW"/>
</dbReference>